<comment type="caution">
    <text evidence="1">The sequence shown here is derived from an EMBL/GenBank/DDBJ whole genome shotgun (WGS) entry which is preliminary data.</text>
</comment>
<sequence>MKWYKGVVMQVLMTEIETEREHMVMLGLTEGFTSRNTVRISQTLDYLLNELRKVMAAD</sequence>
<dbReference type="InterPro" id="IPR018540">
    <property type="entry name" value="Spo0E-like"/>
</dbReference>
<gene>
    <name evidence="1" type="ORF">HNP21_000236</name>
</gene>
<proteinExistence type="predicted"/>
<dbReference type="Proteomes" id="UP000543174">
    <property type="component" value="Unassembled WGS sequence"/>
</dbReference>
<dbReference type="SUPFAM" id="SSF140500">
    <property type="entry name" value="BAS1536-like"/>
    <property type="match status" value="1"/>
</dbReference>
<evidence type="ECO:0000313" key="1">
    <source>
        <dbReference type="EMBL" id="MBA9037147.1"/>
    </source>
</evidence>
<evidence type="ECO:0008006" key="3">
    <source>
        <dbReference type="Google" id="ProtNLM"/>
    </source>
</evidence>
<accession>A0A7W3N669</accession>
<protein>
    <recommendedName>
        <fullName evidence="3">Aspartyl-phosphate phosphatase Spo0E family protein</fullName>
    </recommendedName>
</protein>
<dbReference type="EMBL" id="JACJHT010000001">
    <property type="protein sequence ID" value="MBA9037147.1"/>
    <property type="molecule type" value="Genomic_DNA"/>
</dbReference>
<dbReference type="Pfam" id="PF09388">
    <property type="entry name" value="SpoOE-like"/>
    <property type="match status" value="1"/>
</dbReference>
<reference evidence="1" key="1">
    <citation type="submission" date="2020-08" db="EMBL/GenBank/DDBJ databases">
        <title>Functional genomics of gut bacteria from endangered species of beetles.</title>
        <authorList>
            <person name="Carlos-Shanley C."/>
        </authorList>
    </citation>
    <scope>NUCLEOTIDE SEQUENCE [LARGE SCALE GENOMIC DNA]</scope>
    <source>
        <strain evidence="1">S00060</strain>
    </source>
</reference>
<dbReference type="InterPro" id="IPR036638">
    <property type="entry name" value="HLH_DNA-bd_sf"/>
</dbReference>
<evidence type="ECO:0000313" key="2">
    <source>
        <dbReference type="Proteomes" id="UP000543174"/>
    </source>
</evidence>
<dbReference type="GO" id="GO:0046983">
    <property type="term" value="F:protein dimerization activity"/>
    <property type="evidence" value="ECO:0007669"/>
    <property type="project" value="InterPro"/>
</dbReference>
<organism evidence="1 2">
    <name type="scientific">Priestia aryabhattai</name>
    <name type="common">Bacillus aryabhattai</name>
    <dbReference type="NCBI Taxonomy" id="412384"/>
    <lineage>
        <taxon>Bacteria</taxon>
        <taxon>Bacillati</taxon>
        <taxon>Bacillota</taxon>
        <taxon>Bacilli</taxon>
        <taxon>Bacillales</taxon>
        <taxon>Bacillaceae</taxon>
        <taxon>Priestia</taxon>
    </lineage>
</organism>
<dbReference type="GO" id="GO:0043937">
    <property type="term" value="P:regulation of sporulation"/>
    <property type="evidence" value="ECO:0007669"/>
    <property type="project" value="InterPro"/>
</dbReference>
<dbReference type="AlphaFoldDB" id="A0A7W3N669"/>
<dbReference type="RefSeq" id="WP_231101766.1">
    <property type="nucleotide sequence ID" value="NZ_CP169254.1"/>
</dbReference>
<dbReference type="Gene3D" id="4.10.280.10">
    <property type="entry name" value="Helix-loop-helix DNA-binding domain"/>
    <property type="match status" value="1"/>
</dbReference>
<dbReference type="InterPro" id="IPR037208">
    <property type="entry name" value="Spo0E-like_sf"/>
</dbReference>
<keyword evidence="2" id="KW-1185">Reference proteome</keyword>
<name>A0A7W3N669_PRIAR</name>